<reference evidence="2" key="1">
    <citation type="journal article" date="2023" name="Mol. Phylogenet. Evol.">
        <title>Genome-scale phylogeny and comparative genomics of the fungal order Sordariales.</title>
        <authorList>
            <person name="Hensen N."/>
            <person name="Bonometti L."/>
            <person name="Westerberg I."/>
            <person name="Brannstrom I.O."/>
            <person name="Guillou S."/>
            <person name="Cros-Aarteil S."/>
            <person name="Calhoun S."/>
            <person name="Haridas S."/>
            <person name="Kuo A."/>
            <person name="Mondo S."/>
            <person name="Pangilinan J."/>
            <person name="Riley R."/>
            <person name="LaButti K."/>
            <person name="Andreopoulos B."/>
            <person name="Lipzen A."/>
            <person name="Chen C."/>
            <person name="Yan M."/>
            <person name="Daum C."/>
            <person name="Ng V."/>
            <person name="Clum A."/>
            <person name="Steindorff A."/>
            <person name="Ohm R.A."/>
            <person name="Martin F."/>
            <person name="Silar P."/>
            <person name="Natvig D.O."/>
            <person name="Lalanne C."/>
            <person name="Gautier V."/>
            <person name="Ament-Velasquez S.L."/>
            <person name="Kruys A."/>
            <person name="Hutchinson M.I."/>
            <person name="Powell A.J."/>
            <person name="Barry K."/>
            <person name="Miller A.N."/>
            <person name="Grigoriev I.V."/>
            <person name="Debuchy R."/>
            <person name="Gladieux P."/>
            <person name="Hiltunen Thoren M."/>
            <person name="Johannesson H."/>
        </authorList>
    </citation>
    <scope>NUCLEOTIDE SEQUENCE</scope>
    <source>
        <strain evidence="2">CBS 232.78</strain>
    </source>
</reference>
<accession>A0AAE0U380</accession>
<dbReference type="Proteomes" id="UP001285441">
    <property type="component" value="Unassembled WGS sequence"/>
</dbReference>
<evidence type="ECO:0000256" key="1">
    <source>
        <dbReference type="SAM" id="MobiDB-lite"/>
    </source>
</evidence>
<evidence type="ECO:0000313" key="3">
    <source>
        <dbReference type="Proteomes" id="UP001285441"/>
    </source>
</evidence>
<feature type="compositionally biased region" description="Basic and acidic residues" evidence="1">
    <location>
        <begin position="21"/>
        <end position="36"/>
    </location>
</feature>
<protein>
    <submittedName>
        <fullName evidence="2">Uncharacterized protein</fullName>
    </submittedName>
</protein>
<sequence length="313" mass="35788">MKRRSERIAIAAYRNKSSDTNLKEPPSKRQRYEDSLPNRLSSPQEVWNLILAFMPSEKYETKVGRYIAALLDIISLAAAKRVNPQILSRGFGSSAEGFEAAVAAGADATFWETPVAYKLFYIVQSLSTTPTRREAVDLLDIAPMIVQHHPNASTELLGTSRRIQQSCVYNGDWGAEKLDRFWACLEEDPATTSKYVQLPMLRDHPMRRDEAESPEPFRFFYKDDVQTKYGSPRPFCILMLAWAARQRGFNKEVPADWHQLNEEVSVDLATPNGPSVEQWWIEQYVDDVAAFQKASTREPDLLKKLGKWLVRKQ</sequence>
<gene>
    <name evidence="2" type="ORF">B0H63DRAFT_518580</name>
</gene>
<keyword evidence="3" id="KW-1185">Reference proteome</keyword>
<comment type="caution">
    <text evidence="2">The sequence shown here is derived from an EMBL/GenBank/DDBJ whole genome shotgun (WGS) entry which is preliminary data.</text>
</comment>
<dbReference type="EMBL" id="JAULSW010000002">
    <property type="protein sequence ID" value="KAK3389348.1"/>
    <property type="molecule type" value="Genomic_DNA"/>
</dbReference>
<dbReference type="AlphaFoldDB" id="A0AAE0U380"/>
<organism evidence="2 3">
    <name type="scientific">Podospora didyma</name>
    <dbReference type="NCBI Taxonomy" id="330526"/>
    <lineage>
        <taxon>Eukaryota</taxon>
        <taxon>Fungi</taxon>
        <taxon>Dikarya</taxon>
        <taxon>Ascomycota</taxon>
        <taxon>Pezizomycotina</taxon>
        <taxon>Sordariomycetes</taxon>
        <taxon>Sordariomycetidae</taxon>
        <taxon>Sordariales</taxon>
        <taxon>Podosporaceae</taxon>
        <taxon>Podospora</taxon>
    </lineage>
</organism>
<evidence type="ECO:0000313" key="2">
    <source>
        <dbReference type="EMBL" id="KAK3389348.1"/>
    </source>
</evidence>
<proteinExistence type="predicted"/>
<feature type="region of interest" description="Disordered" evidence="1">
    <location>
        <begin position="16"/>
        <end position="36"/>
    </location>
</feature>
<name>A0AAE0U380_9PEZI</name>
<reference evidence="2" key="2">
    <citation type="submission" date="2023-06" db="EMBL/GenBank/DDBJ databases">
        <authorList>
            <consortium name="Lawrence Berkeley National Laboratory"/>
            <person name="Haridas S."/>
            <person name="Hensen N."/>
            <person name="Bonometti L."/>
            <person name="Westerberg I."/>
            <person name="Brannstrom I.O."/>
            <person name="Guillou S."/>
            <person name="Cros-Aarteil S."/>
            <person name="Calhoun S."/>
            <person name="Kuo A."/>
            <person name="Mondo S."/>
            <person name="Pangilinan J."/>
            <person name="Riley R."/>
            <person name="LaButti K."/>
            <person name="Andreopoulos B."/>
            <person name="Lipzen A."/>
            <person name="Chen C."/>
            <person name="Yanf M."/>
            <person name="Daum C."/>
            <person name="Ng V."/>
            <person name="Clum A."/>
            <person name="Steindorff A."/>
            <person name="Ohm R."/>
            <person name="Martin F."/>
            <person name="Silar P."/>
            <person name="Natvig D."/>
            <person name="Lalanne C."/>
            <person name="Gautier V."/>
            <person name="Ament-velasquez S.L."/>
            <person name="Kruys A."/>
            <person name="Hutchinson M.I."/>
            <person name="Powell A.J."/>
            <person name="Barry K."/>
            <person name="Miller A.N."/>
            <person name="Grigoriev I.V."/>
            <person name="Debuchy R."/>
            <person name="Gladieux P."/>
            <person name="Thoren M.H."/>
            <person name="Johannesson H."/>
        </authorList>
    </citation>
    <scope>NUCLEOTIDE SEQUENCE</scope>
    <source>
        <strain evidence="2">CBS 232.78</strain>
    </source>
</reference>